<feature type="domain" description="Ribosomal RNA methyltransferase FtsJ" evidence="9">
    <location>
        <begin position="36"/>
        <end position="242"/>
    </location>
</feature>
<evidence type="ECO:0000259" key="9">
    <source>
        <dbReference type="Pfam" id="PF01728"/>
    </source>
</evidence>
<dbReference type="CDD" id="cd02440">
    <property type="entry name" value="AdoMet_MTases"/>
    <property type="match status" value="1"/>
</dbReference>
<keyword evidence="12" id="KW-1185">Reference proteome</keyword>
<dbReference type="InterPro" id="IPR015507">
    <property type="entry name" value="rRNA-MeTfrase_E"/>
</dbReference>
<evidence type="ECO:0000256" key="7">
    <source>
        <dbReference type="PIRSR" id="PIRSR005461-1"/>
    </source>
</evidence>
<dbReference type="AlphaFoldDB" id="A0A813SZW9"/>
<dbReference type="PANTHER" id="PTHR10920">
    <property type="entry name" value="RIBOSOMAL RNA METHYLTRANSFERASE"/>
    <property type="match status" value="1"/>
</dbReference>
<protein>
    <recommendedName>
        <fullName evidence="6">rRNA methyltransferase 2, mitochondrial</fullName>
    </recommendedName>
</protein>
<organism evidence="10 12">
    <name type="scientific">Adineta ricciae</name>
    <name type="common">Rotifer</name>
    <dbReference type="NCBI Taxonomy" id="249248"/>
    <lineage>
        <taxon>Eukaryota</taxon>
        <taxon>Metazoa</taxon>
        <taxon>Spiralia</taxon>
        <taxon>Gnathifera</taxon>
        <taxon>Rotifera</taxon>
        <taxon>Eurotatoria</taxon>
        <taxon>Bdelloidea</taxon>
        <taxon>Adinetida</taxon>
        <taxon>Adinetidae</taxon>
        <taxon>Adineta</taxon>
    </lineage>
</organism>
<keyword evidence="5 7" id="KW-0949">S-adenosyl-L-methionine</keyword>
<evidence type="ECO:0000313" key="10">
    <source>
        <dbReference type="EMBL" id="CAF0806988.1"/>
    </source>
</evidence>
<dbReference type="Gene3D" id="3.40.50.150">
    <property type="entry name" value="Vaccinia Virus protein VP39"/>
    <property type="match status" value="1"/>
</dbReference>
<dbReference type="InterPro" id="IPR002877">
    <property type="entry name" value="RNA_MeTrfase_FtsJ_dom"/>
</dbReference>
<evidence type="ECO:0000256" key="4">
    <source>
        <dbReference type="ARBA" id="ARBA00022679"/>
    </source>
</evidence>
<dbReference type="Proteomes" id="UP000663828">
    <property type="component" value="Unassembled WGS sequence"/>
</dbReference>
<gene>
    <name evidence="11" type="ORF">EDS130_LOCUS8345</name>
    <name evidence="10" type="ORF">XAT740_LOCUS3266</name>
</gene>
<dbReference type="GO" id="GO:0008650">
    <property type="term" value="F:rRNA (uridine-2'-O-)-methyltransferase activity"/>
    <property type="evidence" value="ECO:0007669"/>
    <property type="project" value="TreeGrafter"/>
</dbReference>
<keyword evidence="3" id="KW-0489">Methyltransferase</keyword>
<evidence type="ECO:0000256" key="1">
    <source>
        <dbReference type="ARBA" id="ARBA00009258"/>
    </source>
</evidence>
<dbReference type="Proteomes" id="UP000663852">
    <property type="component" value="Unassembled WGS sequence"/>
</dbReference>
<proteinExistence type="inferred from homology"/>
<evidence type="ECO:0000313" key="11">
    <source>
        <dbReference type="EMBL" id="CAF0872098.1"/>
    </source>
</evidence>
<dbReference type="HAMAP" id="MF_01547">
    <property type="entry name" value="RNA_methyltr_E"/>
    <property type="match status" value="1"/>
</dbReference>
<keyword evidence="2" id="KW-0698">rRNA processing</keyword>
<dbReference type="SUPFAM" id="SSF53335">
    <property type="entry name" value="S-adenosyl-L-methionine-dependent methyltransferases"/>
    <property type="match status" value="1"/>
</dbReference>
<comment type="caution">
    <text evidence="10">The sequence shown here is derived from an EMBL/GenBank/DDBJ whole genome shotgun (WGS) entry which is preliminary data.</text>
</comment>
<dbReference type="Pfam" id="PF01728">
    <property type="entry name" value="FtsJ"/>
    <property type="match status" value="1"/>
</dbReference>
<name>A0A813SZW9_ADIRI</name>
<evidence type="ECO:0000256" key="2">
    <source>
        <dbReference type="ARBA" id="ARBA00022552"/>
    </source>
</evidence>
<evidence type="ECO:0000256" key="6">
    <source>
        <dbReference type="ARBA" id="ARBA00041184"/>
    </source>
</evidence>
<reference evidence="10" key="1">
    <citation type="submission" date="2021-02" db="EMBL/GenBank/DDBJ databases">
        <authorList>
            <person name="Nowell W R."/>
        </authorList>
    </citation>
    <scope>NUCLEOTIDE SEQUENCE</scope>
</reference>
<dbReference type="EMBL" id="CAJNOJ010000026">
    <property type="protein sequence ID" value="CAF0872098.1"/>
    <property type="molecule type" value="Genomic_DNA"/>
</dbReference>
<dbReference type="InterPro" id="IPR050082">
    <property type="entry name" value="RNA_methyltr_RlmE"/>
</dbReference>
<dbReference type="InterPro" id="IPR029063">
    <property type="entry name" value="SAM-dependent_MTases_sf"/>
</dbReference>
<evidence type="ECO:0000256" key="8">
    <source>
        <dbReference type="SAM" id="Coils"/>
    </source>
</evidence>
<comment type="similarity">
    <text evidence="1">Belongs to the class I-like SAM-binding methyltransferase superfamily. RNA methyltransferase RlmE family.</text>
</comment>
<dbReference type="PIRSF" id="PIRSF005461">
    <property type="entry name" value="23S_rRNA_mtase"/>
    <property type="match status" value="1"/>
</dbReference>
<feature type="active site" description="Proton acceptor" evidence="7">
    <location>
        <position position="199"/>
    </location>
</feature>
<dbReference type="EMBL" id="CAJNOR010000123">
    <property type="protein sequence ID" value="CAF0806988.1"/>
    <property type="molecule type" value="Genomic_DNA"/>
</dbReference>
<evidence type="ECO:0000256" key="5">
    <source>
        <dbReference type="ARBA" id="ARBA00022691"/>
    </source>
</evidence>
<keyword evidence="8" id="KW-0175">Coiled coil</keyword>
<feature type="coiled-coil region" evidence="8">
    <location>
        <begin position="257"/>
        <end position="284"/>
    </location>
</feature>
<keyword evidence="4" id="KW-0808">Transferase</keyword>
<evidence type="ECO:0000256" key="3">
    <source>
        <dbReference type="ARBA" id="ARBA00022603"/>
    </source>
</evidence>
<dbReference type="OrthoDB" id="20105at2759"/>
<sequence>MFFKQLFSTSACQHTKAWMIKHVSDPYVRRSVKENYRARSAFKLIEMNDMHQFLQPGHTVIDMGAAPGAWSQVLVKQVNARVEKQKKITSTNEFVHRTNPDLKCGTVIALDRSPIFEIPGVHIIDDWNLTADTTSDCNKRLQALLNRLKTEQVDGVLSDMCPNVTGCKAIDQSAIAALQHQAFDFARRLLKPNGYFLCKLFQGHETFQDLRSLLESLFGAVHVIKPSSSRSESSELYLLALEYRPDATNRPINVSDNQNENTRVETNRHEIERLINEARRVRTKNKDK</sequence>
<evidence type="ECO:0000313" key="12">
    <source>
        <dbReference type="Proteomes" id="UP000663828"/>
    </source>
</evidence>
<accession>A0A813SZW9</accession>
<dbReference type="PANTHER" id="PTHR10920:SF18">
    <property type="entry name" value="RRNA METHYLTRANSFERASE 2, MITOCHONDRIAL"/>
    <property type="match status" value="1"/>
</dbReference>